<gene>
    <name evidence="2" type="ORF">D1164_18620</name>
</gene>
<protein>
    <submittedName>
        <fullName evidence="2">DUF456 domain-containing protein</fullName>
    </submittedName>
</protein>
<dbReference type="PANTHER" id="PTHR39165">
    <property type="entry name" value="IG HYPOTHETICAL 17883"/>
    <property type="match status" value="1"/>
</dbReference>
<name>A0A399CZT4_9BACT</name>
<evidence type="ECO:0000256" key="1">
    <source>
        <dbReference type="SAM" id="Phobius"/>
    </source>
</evidence>
<dbReference type="EMBL" id="QWET01000018">
    <property type="protein sequence ID" value="RIH63600.1"/>
    <property type="molecule type" value="Genomic_DNA"/>
</dbReference>
<feature type="transmembrane region" description="Helical" evidence="1">
    <location>
        <begin position="83"/>
        <end position="108"/>
    </location>
</feature>
<sequence>MDYLLIGFGIIFIIGGILGGVLPVLPGPPLSYIGLLLLHFTERYHFSPRFLIIWGIITVVVYLLDYAIPVWGTKRFGGSKRGVWGSIIGLIIGLFFFPPFGIVVGPFVGAVAGELTAGKDSGAALKSGFGSFIGFLAGTLMKLIVSGLMAWHFGKELFMG</sequence>
<keyword evidence="1" id="KW-1133">Transmembrane helix</keyword>
<evidence type="ECO:0000313" key="3">
    <source>
        <dbReference type="Proteomes" id="UP000266441"/>
    </source>
</evidence>
<dbReference type="InterPro" id="IPR007403">
    <property type="entry name" value="DUF456"/>
</dbReference>
<dbReference type="OrthoDB" id="9808460at2"/>
<dbReference type="RefSeq" id="WP_119351411.1">
    <property type="nucleotide sequence ID" value="NZ_JBFHKJ010000410.1"/>
</dbReference>
<accession>A0A399CZT4</accession>
<proteinExistence type="predicted"/>
<organism evidence="2 3">
    <name type="scientific">Mariniphaga sediminis</name>
    <dbReference type="NCBI Taxonomy" id="1628158"/>
    <lineage>
        <taxon>Bacteria</taxon>
        <taxon>Pseudomonadati</taxon>
        <taxon>Bacteroidota</taxon>
        <taxon>Bacteroidia</taxon>
        <taxon>Marinilabiliales</taxon>
        <taxon>Prolixibacteraceae</taxon>
        <taxon>Mariniphaga</taxon>
    </lineage>
</organism>
<dbReference type="Pfam" id="PF04306">
    <property type="entry name" value="DUF456"/>
    <property type="match status" value="1"/>
</dbReference>
<dbReference type="AlphaFoldDB" id="A0A399CZT4"/>
<feature type="transmembrane region" description="Helical" evidence="1">
    <location>
        <begin position="46"/>
        <end position="71"/>
    </location>
</feature>
<comment type="caution">
    <text evidence="2">The sequence shown here is derived from an EMBL/GenBank/DDBJ whole genome shotgun (WGS) entry which is preliminary data.</text>
</comment>
<keyword evidence="1" id="KW-0812">Transmembrane</keyword>
<reference evidence="2 3" key="1">
    <citation type="journal article" date="2015" name="Int. J. Syst. Evol. Microbiol.">
        <title>Mariniphaga sediminis sp. nov., isolated from coastal sediment.</title>
        <authorList>
            <person name="Wang F.Q."/>
            <person name="Shen Q.Y."/>
            <person name="Chen G.J."/>
            <person name="Du Z.J."/>
        </authorList>
    </citation>
    <scope>NUCLEOTIDE SEQUENCE [LARGE SCALE GENOMIC DNA]</scope>
    <source>
        <strain evidence="2 3">SY21</strain>
    </source>
</reference>
<dbReference type="PANTHER" id="PTHR39165:SF1">
    <property type="entry name" value="DUF456 DOMAIN-CONTAINING PROTEIN"/>
    <property type="match status" value="1"/>
</dbReference>
<feature type="transmembrane region" description="Helical" evidence="1">
    <location>
        <begin position="5"/>
        <end position="26"/>
    </location>
</feature>
<feature type="transmembrane region" description="Helical" evidence="1">
    <location>
        <begin position="128"/>
        <end position="151"/>
    </location>
</feature>
<keyword evidence="1" id="KW-0472">Membrane</keyword>
<dbReference type="Proteomes" id="UP000266441">
    <property type="component" value="Unassembled WGS sequence"/>
</dbReference>
<keyword evidence="3" id="KW-1185">Reference proteome</keyword>
<evidence type="ECO:0000313" key="2">
    <source>
        <dbReference type="EMBL" id="RIH63600.1"/>
    </source>
</evidence>